<feature type="binding site" evidence="16">
    <location>
        <position position="122"/>
    </location>
    <ligand>
        <name>ATP</name>
        <dbReference type="ChEBI" id="CHEBI:30616"/>
    </ligand>
</feature>
<comment type="similarity">
    <text evidence="14 16">Belongs to the type III pantothenate kinase family.</text>
</comment>
<feature type="binding site" evidence="16">
    <location>
        <position position="172"/>
    </location>
    <ligand>
        <name>substrate</name>
    </ligand>
</feature>
<feature type="binding site" evidence="16">
    <location>
        <begin position="7"/>
        <end position="14"/>
    </location>
    <ligand>
        <name>ATP</name>
        <dbReference type="ChEBI" id="CHEBI:30616"/>
    </ligand>
</feature>
<dbReference type="GO" id="GO:0004594">
    <property type="term" value="F:pantothenate kinase activity"/>
    <property type="evidence" value="ECO:0007669"/>
    <property type="project" value="UniProtKB-UniRule"/>
</dbReference>
<dbReference type="PANTHER" id="PTHR34265:SF1">
    <property type="entry name" value="TYPE III PANTOTHENATE KINASE"/>
    <property type="match status" value="1"/>
</dbReference>
<dbReference type="Gene3D" id="3.30.420.40">
    <property type="match status" value="2"/>
</dbReference>
<evidence type="ECO:0000313" key="17">
    <source>
        <dbReference type="EMBL" id="AXA84763.1"/>
    </source>
</evidence>
<keyword evidence="18" id="KW-1185">Reference proteome</keyword>
<evidence type="ECO:0000256" key="3">
    <source>
        <dbReference type="ARBA" id="ARBA00004496"/>
    </source>
</evidence>
<feature type="binding site" evidence="16">
    <location>
        <position position="91"/>
    </location>
    <ligand>
        <name>substrate</name>
    </ligand>
</feature>
<keyword evidence="9 16" id="KW-0547">Nucleotide-binding</keyword>
<dbReference type="CDD" id="cd24015">
    <property type="entry name" value="ASKHA_NBD_PanK-III"/>
    <property type="match status" value="1"/>
</dbReference>
<evidence type="ECO:0000256" key="12">
    <source>
        <dbReference type="ARBA" id="ARBA00022958"/>
    </source>
</evidence>
<sequence>MSAWLFDLGNTRLKFARRMEAGDAGPVGSIDHRAGGDFATLPDEVRGDVAWVAAVASPTLQAALTAELASRFPRISFARTLAHCGGLRIAYAEPARLGVDRFLSLLAAREADVPVLVCGVGTALTLDLLDAAGRHRGGRIAPSPTLMRESLHARAAQLPVQGGGYVEFADDTLDALASGCEGAALALIERSRAQACSMLGTMPHLWLHGGGAGALSPQLPEADIKPALVLDGLARWAALGDGEGPALPGCG</sequence>
<evidence type="ECO:0000256" key="16">
    <source>
        <dbReference type="HAMAP-Rule" id="MF_01274"/>
    </source>
</evidence>
<evidence type="ECO:0000256" key="7">
    <source>
        <dbReference type="ARBA" id="ARBA00022490"/>
    </source>
</evidence>
<comment type="subcellular location">
    <subcellularLocation>
        <location evidence="3 16">Cytoplasm</location>
    </subcellularLocation>
</comment>
<name>A0A344J6V3_9GAMM</name>
<comment type="cofactor">
    <cofactor evidence="2">
        <name>K(+)</name>
        <dbReference type="ChEBI" id="CHEBI:29103"/>
    </cofactor>
</comment>
<evidence type="ECO:0000256" key="13">
    <source>
        <dbReference type="ARBA" id="ARBA00022993"/>
    </source>
</evidence>
<evidence type="ECO:0000256" key="8">
    <source>
        <dbReference type="ARBA" id="ARBA00022679"/>
    </source>
</evidence>
<dbReference type="EC" id="2.7.1.33" evidence="6 16"/>
<dbReference type="EMBL" id="CP029556">
    <property type="protein sequence ID" value="AXA84763.1"/>
    <property type="molecule type" value="Genomic_DNA"/>
</dbReference>
<dbReference type="GO" id="GO:0005524">
    <property type="term" value="F:ATP binding"/>
    <property type="evidence" value="ECO:0007669"/>
    <property type="project" value="UniProtKB-UniRule"/>
</dbReference>
<evidence type="ECO:0000256" key="15">
    <source>
        <dbReference type="ARBA" id="ARBA00040883"/>
    </source>
</evidence>
<dbReference type="SUPFAM" id="SSF53067">
    <property type="entry name" value="Actin-like ATPase domain"/>
    <property type="match status" value="2"/>
</dbReference>
<comment type="pathway">
    <text evidence="4 16">Cofactor biosynthesis; coenzyme A biosynthesis; CoA from (R)-pantothenate: step 1/5.</text>
</comment>
<accession>A0A344J6V3</accession>
<dbReference type="OrthoDB" id="9781305at2"/>
<dbReference type="UniPathway" id="UPA00241">
    <property type="reaction ID" value="UER00352"/>
</dbReference>
<evidence type="ECO:0000256" key="14">
    <source>
        <dbReference type="ARBA" id="ARBA00038036"/>
    </source>
</evidence>
<keyword evidence="10 16" id="KW-0418">Kinase</keyword>
<evidence type="ECO:0000256" key="5">
    <source>
        <dbReference type="ARBA" id="ARBA00011738"/>
    </source>
</evidence>
<keyword evidence="12 16" id="KW-0630">Potassium</keyword>
<comment type="caution">
    <text evidence="16">Lacks conserved residue(s) required for the propagation of feature annotation.</text>
</comment>
<dbReference type="RefSeq" id="WP_112926976.1">
    <property type="nucleotide sequence ID" value="NZ_CP029556.1"/>
</dbReference>
<evidence type="ECO:0000256" key="1">
    <source>
        <dbReference type="ARBA" id="ARBA00001206"/>
    </source>
</evidence>
<gene>
    <name evidence="16" type="primary">coaX</name>
    <name evidence="17" type="ORF">DCD74_08750</name>
</gene>
<dbReference type="InterPro" id="IPR043129">
    <property type="entry name" value="ATPase_NBD"/>
</dbReference>
<dbReference type="HAMAP" id="MF_01274">
    <property type="entry name" value="Pantothen_kinase_3"/>
    <property type="match status" value="1"/>
</dbReference>
<comment type="cofactor">
    <cofactor evidence="16">
        <name>NH4(+)</name>
        <dbReference type="ChEBI" id="CHEBI:28938"/>
    </cofactor>
    <cofactor evidence="16">
        <name>K(+)</name>
        <dbReference type="ChEBI" id="CHEBI:29103"/>
    </cofactor>
    <text evidence="16">A monovalent cation. Ammonium or potassium.</text>
</comment>
<organism evidence="17 18">
    <name type="scientific">Solilutibacter oculi</name>
    <dbReference type="NCBI Taxonomy" id="2698682"/>
    <lineage>
        <taxon>Bacteria</taxon>
        <taxon>Pseudomonadati</taxon>
        <taxon>Pseudomonadota</taxon>
        <taxon>Gammaproteobacteria</taxon>
        <taxon>Lysobacterales</taxon>
        <taxon>Lysobacteraceae</taxon>
        <taxon>Solilutibacter</taxon>
    </lineage>
</organism>
<comment type="function">
    <text evidence="16">Catalyzes the phosphorylation of pantothenate (Pan), the first step in CoA biosynthesis.</text>
</comment>
<evidence type="ECO:0000256" key="2">
    <source>
        <dbReference type="ARBA" id="ARBA00001958"/>
    </source>
</evidence>
<keyword evidence="11 16" id="KW-0067">ATP-binding</keyword>
<dbReference type="GO" id="GO:0015937">
    <property type="term" value="P:coenzyme A biosynthetic process"/>
    <property type="evidence" value="ECO:0007669"/>
    <property type="project" value="UniProtKB-UniRule"/>
</dbReference>
<dbReference type="Proteomes" id="UP000251842">
    <property type="component" value="Chromosome"/>
</dbReference>
<keyword evidence="7 16" id="KW-0963">Cytoplasm</keyword>
<comment type="catalytic activity">
    <reaction evidence="1 16">
        <text>(R)-pantothenate + ATP = (R)-4'-phosphopantothenate + ADP + H(+)</text>
        <dbReference type="Rhea" id="RHEA:16373"/>
        <dbReference type="ChEBI" id="CHEBI:10986"/>
        <dbReference type="ChEBI" id="CHEBI:15378"/>
        <dbReference type="ChEBI" id="CHEBI:29032"/>
        <dbReference type="ChEBI" id="CHEBI:30616"/>
        <dbReference type="ChEBI" id="CHEBI:456216"/>
        <dbReference type="EC" id="2.7.1.33"/>
    </reaction>
</comment>
<protein>
    <recommendedName>
        <fullName evidence="15 16">Type III pantothenate kinase</fullName>
        <ecNumber evidence="6 16">2.7.1.33</ecNumber>
    </recommendedName>
    <alternativeName>
        <fullName evidence="16">PanK-III</fullName>
    </alternativeName>
    <alternativeName>
        <fullName evidence="16">Pantothenic acid kinase</fullName>
    </alternativeName>
</protein>
<evidence type="ECO:0000313" key="18">
    <source>
        <dbReference type="Proteomes" id="UP000251842"/>
    </source>
</evidence>
<evidence type="ECO:0000256" key="4">
    <source>
        <dbReference type="ARBA" id="ARBA00005225"/>
    </source>
</evidence>
<comment type="subunit">
    <text evidence="5 16">Homodimer.</text>
</comment>
<proteinExistence type="inferred from homology"/>
<keyword evidence="8 16" id="KW-0808">Transferase</keyword>
<keyword evidence="13 16" id="KW-0173">Coenzyme A biosynthesis</keyword>
<reference evidence="18" key="1">
    <citation type="submission" date="2018-05" db="EMBL/GenBank/DDBJ databases">
        <title>Luteimonas pekinense sp. nov., isolated from human Meibomian gland secretions, Beijing, China.</title>
        <authorList>
            <person name="Wen T."/>
            <person name="Bai H."/>
            <person name="Lv H."/>
        </authorList>
    </citation>
    <scope>NUCLEOTIDE SEQUENCE [LARGE SCALE GENOMIC DNA]</scope>
    <source>
        <strain evidence="18">83-4</strain>
    </source>
</reference>
<dbReference type="AlphaFoldDB" id="A0A344J6V3"/>
<dbReference type="GO" id="GO:0005737">
    <property type="term" value="C:cytoplasm"/>
    <property type="evidence" value="ECO:0007669"/>
    <property type="project" value="UniProtKB-SubCell"/>
</dbReference>
<evidence type="ECO:0000256" key="11">
    <source>
        <dbReference type="ARBA" id="ARBA00022840"/>
    </source>
</evidence>
<feature type="binding site" evidence="16">
    <location>
        <begin position="98"/>
        <end position="101"/>
    </location>
    <ligand>
        <name>substrate</name>
    </ligand>
</feature>
<evidence type="ECO:0000256" key="6">
    <source>
        <dbReference type="ARBA" id="ARBA00012102"/>
    </source>
</evidence>
<evidence type="ECO:0000256" key="10">
    <source>
        <dbReference type="ARBA" id="ARBA00022777"/>
    </source>
</evidence>
<feature type="active site" description="Proton acceptor" evidence="16">
    <location>
        <position position="100"/>
    </location>
</feature>
<dbReference type="KEGG" id="lue:DCD74_08750"/>
<evidence type="ECO:0000256" key="9">
    <source>
        <dbReference type="ARBA" id="ARBA00022741"/>
    </source>
</evidence>
<dbReference type="InterPro" id="IPR004619">
    <property type="entry name" value="Type_III_PanK"/>
</dbReference>
<dbReference type="PANTHER" id="PTHR34265">
    <property type="entry name" value="TYPE III PANTOTHENATE KINASE"/>
    <property type="match status" value="1"/>
</dbReference>
<dbReference type="Pfam" id="PF03309">
    <property type="entry name" value="Pan_kinase"/>
    <property type="match status" value="1"/>
</dbReference>